<reference evidence="7 8" key="1">
    <citation type="submission" date="2020-03" db="EMBL/GenBank/DDBJ databases">
        <title>Whole genome shotgun sequence of Phytohabitans suffuscus NBRC 105367.</title>
        <authorList>
            <person name="Komaki H."/>
            <person name="Tamura T."/>
        </authorList>
    </citation>
    <scope>NUCLEOTIDE SEQUENCE [LARGE SCALE GENOMIC DNA]</scope>
    <source>
        <strain evidence="7 8">NBRC 105367</strain>
    </source>
</reference>
<feature type="transmembrane region" description="Helical" evidence="6">
    <location>
        <begin position="251"/>
        <end position="275"/>
    </location>
</feature>
<keyword evidence="4 6" id="KW-1133">Transmembrane helix</keyword>
<feature type="transmembrane region" description="Helical" evidence="6">
    <location>
        <begin position="168"/>
        <end position="186"/>
    </location>
</feature>
<dbReference type="RefSeq" id="WP_173162047.1">
    <property type="nucleotide sequence ID" value="NZ_AP022871.1"/>
</dbReference>
<feature type="transmembrane region" description="Helical" evidence="6">
    <location>
        <begin position="296"/>
        <end position="318"/>
    </location>
</feature>
<evidence type="ECO:0000256" key="5">
    <source>
        <dbReference type="ARBA" id="ARBA00023136"/>
    </source>
</evidence>
<keyword evidence="2" id="KW-1003">Cell membrane</keyword>
<dbReference type="Proteomes" id="UP000503011">
    <property type="component" value="Chromosome"/>
</dbReference>
<dbReference type="InterPro" id="IPR043428">
    <property type="entry name" value="LivM-like"/>
</dbReference>
<evidence type="ECO:0000256" key="4">
    <source>
        <dbReference type="ARBA" id="ARBA00022989"/>
    </source>
</evidence>
<organism evidence="7 8">
    <name type="scientific">Phytohabitans suffuscus</name>
    <dbReference type="NCBI Taxonomy" id="624315"/>
    <lineage>
        <taxon>Bacteria</taxon>
        <taxon>Bacillati</taxon>
        <taxon>Actinomycetota</taxon>
        <taxon>Actinomycetes</taxon>
        <taxon>Micromonosporales</taxon>
        <taxon>Micromonosporaceae</taxon>
    </lineage>
</organism>
<evidence type="ECO:0000256" key="3">
    <source>
        <dbReference type="ARBA" id="ARBA00022692"/>
    </source>
</evidence>
<keyword evidence="3 6" id="KW-0812">Transmembrane</keyword>
<feature type="transmembrane region" description="Helical" evidence="6">
    <location>
        <begin position="12"/>
        <end position="29"/>
    </location>
</feature>
<dbReference type="CDD" id="cd06581">
    <property type="entry name" value="TM_PBP1_LivM_like"/>
    <property type="match status" value="1"/>
</dbReference>
<keyword evidence="8" id="KW-1185">Reference proteome</keyword>
<feature type="transmembrane region" description="Helical" evidence="6">
    <location>
        <begin position="89"/>
        <end position="111"/>
    </location>
</feature>
<evidence type="ECO:0000313" key="7">
    <source>
        <dbReference type="EMBL" id="BCB89975.1"/>
    </source>
</evidence>
<feature type="transmembrane region" description="Helical" evidence="6">
    <location>
        <begin position="35"/>
        <end position="56"/>
    </location>
</feature>
<comment type="subcellular location">
    <subcellularLocation>
        <location evidence="1">Cell membrane</location>
        <topology evidence="1">Multi-pass membrane protein</topology>
    </subcellularLocation>
</comment>
<evidence type="ECO:0000256" key="6">
    <source>
        <dbReference type="SAM" id="Phobius"/>
    </source>
</evidence>
<dbReference type="GO" id="GO:0005886">
    <property type="term" value="C:plasma membrane"/>
    <property type="evidence" value="ECO:0007669"/>
    <property type="project" value="UniProtKB-SubCell"/>
</dbReference>
<dbReference type="PANTHER" id="PTHR30482:SF10">
    <property type="entry name" value="HIGH-AFFINITY BRANCHED-CHAIN AMINO ACID TRANSPORT PROTEIN BRAE"/>
    <property type="match status" value="1"/>
</dbReference>
<dbReference type="KEGG" id="psuu:Psuf_072880"/>
<protein>
    <submittedName>
        <fullName evidence="7">Amino acid ABC transporter permease</fullName>
    </submittedName>
</protein>
<dbReference type="EMBL" id="AP022871">
    <property type="protein sequence ID" value="BCB89975.1"/>
    <property type="molecule type" value="Genomic_DNA"/>
</dbReference>
<dbReference type="Pfam" id="PF02653">
    <property type="entry name" value="BPD_transp_2"/>
    <property type="match status" value="1"/>
</dbReference>
<sequence>MIANSWSRHGPRVAALLVGAAALTILVTAPGMGGYLMTVVITAVLFAYLAQCWNIVGGYAGRFSFGHAAFFGVGAYTTGVLGQHGVNPWLGLLVGAAFAALLGAALAVVSFRFGVRGPYFALSTLALAETLRVVFTNWEFVGAARGVMVDFSPGSSLAAFQFDSRLPYLYLILGLAAAVTALVAALDRHRVGLYLRALREDETVAASLGVDCQRYATYASALSAALTAVGGAFYTQWLLFIEAPTVYGVEISVAMVIPVLLGGVGTVWGPLLGSLALAPIQEGARALFRDRPGADLVVYGIVIAVVIIYLPRGIMGLFTPRPKVDQPPVAPVTPPVPVGAAR</sequence>
<reference evidence="7 8" key="2">
    <citation type="submission" date="2020-03" db="EMBL/GenBank/DDBJ databases">
        <authorList>
            <person name="Ichikawa N."/>
            <person name="Kimura A."/>
            <person name="Kitahashi Y."/>
            <person name="Uohara A."/>
        </authorList>
    </citation>
    <scope>NUCLEOTIDE SEQUENCE [LARGE SCALE GENOMIC DNA]</scope>
    <source>
        <strain evidence="7 8">NBRC 105367</strain>
    </source>
</reference>
<accession>A0A6F8YUX3</accession>
<dbReference type="PANTHER" id="PTHR30482">
    <property type="entry name" value="HIGH-AFFINITY BRANCHED-CHAIN AMINO ACID TRANSPORT SYSTEM PERMEASE"/>
    <property type="match status" value="1"/>
</dbReference>
<evidence type="ECO:0000256" key="2">
    <source>
        <dbReference type="ARBA" id="ARBA00022475"/>
    </source>
</evidence>
<dbReference type="AlphaFoldDB" id="A0A6F8YUX3"/>
<feature type="transmembrane region" description="Helical" evidence="6">
    <location>
        <begin position="215"/>
        <end position="239"/>
    </location>
</feature>
<evidence type="ECO:0000256" key="1">
    <source>
        <dbReference type="ARBA" id="ARBA00004651"/>
    </source>
</evidence>
<dbReference type="InterPro" id="IPR001851">
    <property type="entry name" value="ABC_transp_permease"/>
</dbReference>
<dbReference type="GO" id="GO:0015658">
    <property type="term" value="F:branched-chain amino acid transmembrane transporter activity"/>
    <property type="evidence" value="ECO:0007669"/>
    <property type="project" value="InterPro"/>
</dbReference>
<keyword evidence="5 6" id="KW-0472">Membrane</keyword>
<evidence type="ECO:0000313" key="8">
    <source>
        <dbReference type="Proteomes" id="UP000503011"/>
    </source>
</evidence>
<proteinExistence type="predicted"/>
<name>A0A6F8YUX3_9ACTN</name>
<feature type="transmembrane region" description="Helical" evidence="6">
    <location>
        <begin position="63"/>
        <end position="83"/>
    </location>
</feature>
<gene>
    <name evidence="7" type="ORF">Psuf_072880</name>
</gene>